<feature type="domain" description="SRCR" evidence="8">
    <location>
        <begin position="60"/>
        <end position="154"/>
    </location>
</feature>
<keyword evidence="4" id="KW-0677">Repeat</keyword>
<comment type="subcellular location">
    <subcellularLocation>
        <location evidence="1">Secreted</location>
    </subcellularLocation>
</comment>
<dbReference type="SUPFAM" id="SSF56487">
    <property type="entry name" value="SRCR-like"/>
    <property type="match status" value="4"/>
</dbReference>
<evidence type="ECO:0000256" key="7">
    <source>
        <dbReference type="PROSITE-ProRule" id="PRU00196"/>
    </source>
</evidence>
<dbReference type="AlphaFoldDB" id="A0A3Q1EPS4"/>
<dbReference type="Ensembl" id="ENSAPOT00000007476.1">
    <property type="protein sequence ID" value="ENSAPOP00000005948.1"/>
    <property type="gene ID" value="ENSAPOG00000007710.1"/>
</dbReference>
<feature type="domain" description="SRCR" evidence="8">
    <location>
        <begin position="159"/>
        <end position="256"/>
    </location>
</feature>
<evidence type="ECO:0000256" key="6">
    <source>
        <dbReference type="ARBA" id="ARBA00023180"/>
    </source>
</evidence>
<dbReference type="Proteomes" id="UP000257200">
    <property type="component" value="Unplaced"/>
</dbReference>
<dbReference type="PANTHER" id="PTHR19331:SF22">
    <property type="entry name" value="DELETED IN MALIGNANT BRAIN TUMORS 1 PROTEIN"/>
    <property type="match status" value="1"/>
</dbReference>
<feature type="disulfide bond" evidence="7">
    <location>
        <begin position="184"/>
        <end position="248"/>
    </location>
</feature>
<keyword evidence="10" id="KW-1185">Reference proteome</keyword>
<keyword evidence="6" id="KW-0325">Glycoprotein</keyword>
<name>A0A3Q1EPS4_9TELE</name>
<organism evidence="9 10">
    <name type="scientific">Acanthochromis polyacanthus</name>
    <name type="common">spiny chromis</name>
    <dbReference type="NCBI Taxonomy" id="80966"/>
    <lineage>
        <taxon>Eukaryota</taxon>
        <taxon>Metazoa</taxon>
        <taxon>Chordata</taxon>
        <taxon>Craniata</taxon>
        <taxon>Vertebrata</taxon>
        <taxon>Euteleostomi</taxon>
        <taxon>Actinopterygii</taxon>
        <taxon>Neopterygii</taxon>
        <taxon>Teleostei</taxon>
        <taxon>Neoteleostei</taxon>
        <taxon>Acanthomorphata</taxon>
        <taxon>Ovalentaria</taxon>
        <taxon>Pomacentridae</taxon>
        <taxon>Acanthochromis</taxon>
    </lineage>
</organism>
<dbReference type="SMART" id="SM00202">
    <property type="entry name" value="SR"/>
    <property type="match status" value="1"/>
</dbReference>
<evidence type="ECO:0000259" key="8">
    <source>
        <dbReference type="PROSITE" id="PS50287"/>
    </source>
</evidence>
<dbReference type="GeneTree" id="ENSGT00990000206442"/>
<dbReference type="GO" id="GO:0016020">
    <property type="term" value="C:membrane"/>
    <property type="evidence" value="ECO:0007669"/>
    <property type="project" value="InterPro"/>
</dbReference>
<dbReference type="InterPro" id="IPR036772">
    <property type="entry name" value="SRCR-like_dom_sf"/>
</dbReference>
<keyword evidence="2" id="KW-0964">Secreted</keyword>
<feature type="domain" description="SRCR" evidence="8">
    <location>
        <begin position="1"/>
        <end position="57"/>
    </location>
</feature>
<evidence type="ECO:0000313" key="9">
    <source>
        <dbReference type="Ensembl" id="ENSAPOP00000005948.1"/>
    </source>
</evidence>
<reference evidence="9" key="1">
    <citation type="submission" date="2025-08" db="UniProtKB">
        <authorList>
            <consortium name="Ensembl"/>
        </authorList>
    </citation>
    <scope>IDENTIFICATION</scope>
</reference>
<dbReference type="STRING" id="80966.ENSAPOP00000005948"/>
<reference evidence="9" key="2">
    <citation type="submission" date="2025-09" db="UniProtKB">
        <authorList>
            <consortium name="Ensembl"/>
        </authorList>
    </citation>
    <scope>IDENTIFICATION</scope>
</reference>
<dbReference type="InterPro" id="IPR001190">
    <property type="entry name" value="SRCR"/>
</dbReference>
<dbReference type="Gene3D" id="3.10.250.10">
    <property type="entry name" value="SRCR-like domain"/>
    <property type="match status" value="3"/>
</dbReference>
<evidence type="ECO:0000313" key="10">
    <source>
        <dbReference type="Proteomes" id="UP000257200"/>
    </source>
</evidence>
<protein>
    <recommendedName>
        <fullName evidence="8">SRCR domain-containing protein</fullName>
    </recommendedName>
</protein>
<accession>A0A3Q1EPS4</accession>
<evidence type="ECO:0000256" key="2">
    <source>
        <dbReference type="ARBA" id="ARBA00022525"/>
    </source>
</evidence>
<keyword evidence="5 7" id="KW-1015">Disulfide bond</keyword>
<feature type="domain" description="SRCR" evidence="8">
    <location>
        <begin position="259"/>
        <end position="361"/>
    </location>
</feature>
<evidence type="ECO:0000256" key="1">
    <source>
        <dbReference type="ARBA" id="ARBA00004613"/>
    </source>
</evidence>
<dbReference type="Pfam" id="PF00530">
    <property type="entry name" value="SRCR"/>
    <property type="match status" value="3"/>
</dbReference>
<keyword evidence="3" id="KW-0732">Signal</keyword>
<comment type="caution">
    <text evidence="7">Lacks conserved residue(s) required for the propagation of feature annotation.</text>
</comment>
<evidence type="ECO:0000256" key="4">
    <source>
        <dbReference type="ARBA" id="ARBA00022737"/>
    </source>
</evidence>
<evidence type="ECO:0000256" key="3">
    <source>
        <dbReference type="ARBA" id="ARBA00022729"/>
    </source>
</evidence>
<dbReference type="PROSITE" id="PS50287">
    <property type="entry name" value="SRCR_2"/>
    <property type="match status" value="4"/>
</dbReference>
<dbReference type="PANTHER" id="PTHR19331">
    <property type="entry name" value="SCAVENGER RECEPTOR DOMAIN-CONTAINING"/>
    <property type="match status" value="1"/>
</dbReference>
<dbReference type="InParanoid" id="A0A3Q1EPS4"/>
<feature type="disulfide bond" evidence="7">
    <location>
        <begin position="26"/>
        <end position="36"/>
    </location>
</feature>
<proteinExistence type="predicted"/>
<evidence type="ECO:0000256" key="5">
    <source>
        <dbReference type="ARBA" id="ARBA00023157"/>
    </source>
</evidence>
<sequence length="361" mass="39617">MHCGTADNFTSTPRADQEVWSHSYNCSRSETSLFECDNTEISSNVSQNASIASVNCSGTIKLKLTKCWGNVNMFMEGKSGGICADTWTEDNSEMLCKEQGCGSKVLKSFNQQSQTEIMVHSLHAMQPNAKLNQYNFIMNDQGRTCQKPASVVCSGSVKPRFSDSIDSCSGKLELSYEEKWLPVCREALKEQKAQNAICRRLNCGVAFGATDDFGPTPLSNQVITAIQCSNNNAASLKECEVTSEFRSCTLGVLKCSKWKTMVLEHEPCKGEVAVYSANEVSAVSSQGWTMNESQRLCQDMACGSPISFGGNGTWPTDSFFNGTFNCKGGKQQSIWDCEKKVPPSEKKKLFIECQSKTSTTV</sequence>